<proteinExistence type="predicted"/>
<organism evidence="2 3">
    <name type="scientific">Prymnesium parvum</name>
    <name type="common">Toxic golden alga</name>
    <dbReference type="NCBI Taxonomy" id="97485"/>
    <lineage>
        <taxon>Eukaryota</taxon>
        <taxon>Haptista</taxon>
        <taxon>Haptophyta</taxon>
        <taxon>Prymnesiophyceae</taxon>
        <taxon>Prymnesiales</taxon>
        <taxon>Prymnesiaceae</taxon>
        <taxon>Prymnesium</taxon>
    </lineage>
</organism>
<dbReference type="AlphaFoldDB" id="A0AB34K9Z9"/>
<keyword evidence="3" id="KW-1185">Reference proteome</keyword>
<dbReference type="EMBL" id="JBGBPQ010000001">
    <property type="protein sequence ID" value="KAL1529963.1"/>
    <property type="molecule type" value="Genomic_DNA"/>
</dbReference>
<name>A0AB34K9Z9_PRYPA</name>
<protein>
    <submittedName>
        <fullName evidence="2">Uncharacterized protein</fullName>
    </submittedName>
</protein>
<evidence type="ECO:0000313" key="2">
    <source>
        <dbReference type="EMBL" id="KAL1529963.1"/>
    </source>
</evidence>
<dbReference type="Proteomes" id="UP001515480">
    <property type="component" value="Unassembled WGS sequence"/>
</dbReference>
<evidence type="ECO:0000313" key="3">
    <source>
        <dbReference type="Proteomes" id="UP001515480"/>
    </source>
</evidence>
<feature type="region of interest" description="Disordered" evidence="1">
    <location>
        <begin position="1"/>
        <end position="36"/>
    </location>
</feature>
<sequence length="219" mass="25422">MGGRRQQPAAAERPLGERTSRRQAADGDPEQAQLSTRIEELEEAVRKAKEDKEETERWCAELKHKRNFERKRADELQLKNEKLEKIVMDIAQKMKEGPTREKKDISNTSTFSERVQELARHVARNYNLFDLPRLFVSVLKHFSKKGQPDLRDMIGKCKGFKPALHKIYLERDKQTAKHLREAVFNKEAFALIRLIVNLSKRECGLIQQVSGSRADMVQL</sequence>
<gene>
    <name evidence="2" type="ORF">AB1Y20_000890</name>
</gene>
<comment type="caution">
    <text evidence="2">The sequence shown here is derived from an EMBL/GenBank/DDBJ whole genome shotgun (WGS) entry which is preliminary data.</text>
</comment>
<feature type="compositionally biased region" description="Basic and acidic residues" evidence="1">
    <location>
        <begin position="14"/>
        <end position="25"/>
    </location>
</feature>
<evidence type="ECO:0000256" key="1">
    <source>
        <dbReference type="SAM" id="MobiDB-lite"/>
    </source>
</evidence>
<accession>A0AB34K9Z9</accession>
<reference evidence="2 3" key="1">
    <citation type="journal article" date="2024" name="Science">
        <title>Giant polyketide synthase enzymes in the biosynthesis of giant marine polyether toxins.</title>
        <authorList>
            <person name="Fallon T.R."/>
            <person name="Shende V.V."/>
            <person name="Wierzbicki I.H."/>
            <person name="Pendleton A.L."/>
            <person name="Watervoot N.F."/>
            <person name="Auber R.P."/>
            <person name="Gonzalez D.J."/>
            <person name="Wisecaver J.H."/>
            <person name="Moore B.S."/>
        </authorList>
    </citation>
    <scope>NUCLEOTIDE SEQUENCE [LARGE SCALE GENOMIC DNA]</scope>
    <source>
        <strain evidence="2 3">12B1</strain>
    </source>
</reference>